<proteinExistence type="predicted"/>
<protein>
    <recommendedName>
        <fullName evidence="3">Ribosomal protein S19</fullName>
    </recommendedName>
</protein>
<sequence length="133" mass="15204">MNSYPAHKFLSGLDGLKRDVKQPKTIRATDGPQRQKRTNTLKILVNQSSKIVVKAFEGLLKIGIKKKIRFVRPYFGQTITKPKNCTPGMDRQRRIQLLRNALLIPQIKFLTWDFPSQTGLVEISTTKFVGHLT</sequence>
<dbReference type="AlphaFoldDB" id="A0AAV8XIS9"/>
<dbReference type="Proteomes" id="UP001162162">
    <property type="component" value="Unassembled WGS sequence"/>
</dbReference>
<dbReference type="EMBL" id="JAPWTK010000551">
    <property type="protein sequence ID" value="KAJ8938535.1"/>
    <property type="molecule type" value="Genomic_DNA"/>
</dbReference>
<reference evidence="1" key="1">
    <citation type="journal article" date="2023" name="Insect Mol. Biol.">
        <title>Genome sequencing provides insights into the evolution of gene families encoding plant cell wall-degrading enzymes in longhorned beetles.</title>
        <authorList>
            <person name="Shin N.R."/>
            <person name="Okamura Y."/>
            <person name="Kirsch R."/>
            <person name="Pauchet Y."/>
        </authorList>
    </citation>
    <scope>NUCLEOTIDE SEQUENCE</scope>
    <source>
        <strain evidence="1">AMC_N1</strain>
    </source>
</reference>
<organism evidence="1 2">
    <name type="scientific">Aromia moschata</name>
    <dbReference type="NCBI Taxonomy" id="1265417"/>
    <lineage>
        <taxon>Eukaryota</taxon>
        <taxon>Metazoa</taxon>
        <taxon>Ecdysozoa</taxon>
        <taxon>Arthropoda</taxon>
        <taxon>Hexapoda</taxon>
        <taxon>Insecta</taxon>
        <taxon>Pterygota</taxon>
        <taxon>Neoptera</taxon>
        <taxon>Endopterygota</taxon>
        <taxon>Coleoptera</taxon>
        <taxon>Polyphaga</taxon>
        <taxon>Cucujiformia</taxon>
        <taxon>Chrysomeloidea</taxon>
        <taxon>Cerambycidae</taxon>
        <taxon>Cerambycinae</taxon>
        <taxon>Callichromatini</taxon>
        <taxon>Aromia</taxon>
    </lineage>
</organism>
<evidence type="ECO:0000313" key="2">
    <source>
        <dbReference type="Proteomes" id="UP001162162"/>
    </source>
</evidence>
<name>A0AAV8XIS9_9CUCU</name>
<evidence type="ECO:0008006" key="3">
    <source>
        <dbReference type="Google" id="ProtNLM"/>
    </source>
</evidence>
<accession>A0AAV8XIS9</accession>
<evidence type="ECO:0000313" key="1">
    <source>
        <dbReference type="EMBL" id="KAJ8938535.1"/>
    </source>
</evidence>
<comment type="caution">
    <text evidence="1">The sequence shown here is derived from an EMBL/GenBank/DDBJ whole genome shotgun (WGS) entry which is preliminary data.</text>
</comment>
<keyword evidence="2" id="KW-1185">Reference proteome</keyword>
<gene>
    <name evidence="1" type="ORF">NQ318_005110</name>
</gene>